<dbReference type="RefSeq" id="WP_377285173.1">
    <property type="nucleotide sequence ID" value="NZ_JBHSBM010000008.1"/>
</dbReference>
<sequence length="126" mass="13704">MRDAEQRITEIWRAALRAGPEDGDAGFTELGGRGIDAALIAARIQQDLGITVPPSYLFCYPRLADFIARCRTEGRGQERWEHDPADGGGGHTADEHGSHRRARPPYVVSRPGRSAGTGGRGRPERA</sequence>
<proteinExistence type="predicted"/>
<reference evidence="4" key="1">
    <citation type="journal article" date="2019" name="Int. J. Syst. Evol. Microbiol.">
        <title>The Global Catalogue of Microorganisms (GCM) 10K type strain sequencing project: providing services to taxonomists for standard genome sequencing and annotation.</title>
        <authorList>
            <consortium name="The Broad Institute Genomics Platform"/>
            <consortium name="The Broad Institute Genome Sequencing Center for Infectious Disease"/>
            <person name="Wu L."/>
            <person name="Ma J."/>
        </authorList>
    </citation>
    <scope>NUCLEOTIDE SEQUENCE [LARGE SCALE GENOMIC DNA]</scope>
    <source>
        <strain evidence="4">TBRC 4489</strain>
    </source>
</reference>
<evidence type="ECO:0000256" key="1">
    <source>
        <dbReference type="SAM" id="MobiDB-lite"/>
    </source>
</evidence>
<dbReference type="Gene3D" id="1.10.1200.10">
    <property type="entry name" value="ACP-like"/>
    <property type="match status" value="1"/>
</dbReference>
<feature type="compositionally biased region" description="Basic and acidic residues" evidence="1">
    <location>
        <begin position="74"/>
        <end position="85"/>
    </location>
</feature>
<evidence type="ECO:0000259" key="2">
    <source>
        <dbReference type="PROSITE" id="PS50075"/>
    </source>
</evidence>
<dbReference type="SUPFAM" id="SSF47336">
    <property type="entry name" value="ACP-like"/>
    <property type="match status" value="1"/>
</dbReference>
<protein>
    <submittedName>
        <fullName evidence="3">Acyl carrier protein</fullName>
    </submittedName>
</protein>
<dbReference type="EMBL" id="JBHSBM010000008">
    <property type="protein sequence ID" value="MFC4057221.1"/>
    <property type="molecule type" value="Genomic_DNA"/>
</dbReference>
<evidence type="ECO:0000313" key="3">
    <source>
        <dbReference type="EMBL" id="MFC4057221.1"/>
    </source>
</evidence>
<dbReference type="Proteomes" id="UP001595850">
    <property type="component" value="Unassembled WGS sequence"/>
</dbReference>
<comment type="caution">
    <text evidence="3">The sequence shown here is derived from an EMBL/GenBank/DDBJ whole genome shotgun (WGS) entry which is preliminary data.</text>
</comment>
<keyword evidence="4" id="KW-1185">Reference proteome</keyword>
<organism evidence="3 4">
    <name type="scientific">Planomonospora corallina</name>
    <dbReference type="NCBI Taxonomy" id="1806052"/>
    <lineage>
        <taxon>Bacteria</taxon>
        <taxon>Bacillati</taxon>
        <taxon>Actinomycetota</taxon>
        <taxon>Actinomycetes</taxon>
        <taxon>Streptosporangiales</taxon>
        <taxon>Streptosporangiaceae</taxon>
        <taxon>Planomonospora</taxon>
    </lineage>
</organism>
<evidence type="ECO:0000313" key="4">
    <source>
        <dbReference type="Proteomes" id="UP001595850"/>
    </source>
</evidence>
<dbReference type="PROSITE" id="PS50075">
    <property type="entry name" value="CARRIER"/>
    <property type="match status" value="1"/>
</dbReference>
<dbReference type="Pfam" id="PF00550">
    <property type="entry name" value="PP-binding"/>
    <property type="match status" value="1"/>
</dbReference>
<gene>
    <name evidence="3" type="ORF">ACFOWE_02880</name>
</gene>
<dbReference type="InterPro" id="IPR009081">
    <property type="entry name" value="PP-bd_ACP"/>
</dbReference>
<name>A0ABV8I1Z0_9ACTN</name>
<dbReference type="InterPro" id="IPR036736">
    <property type="entry name" value="ACP-like_sf"/>
</dbReference>
<feature type="domain" description="Carrier" evidence="2">
    <location>
        <begin position="1"/>
        <end position="74"/>
    </location>
</feature>
<feature type="region of interest" description="Disordered" evidence="1">
    <location>
        <begin position="74"/>
        <end position="126"/>
    </location>
</feature>
<accession>A0ABV8I1Z0</accession>